<proteinExistence type="inferred from homology"/>
<comment type="similarity">
    <text evidence="8">Belongs to the anion channel-forming bestrophin (TC 1.A.46) family.</text>
</comment>
<dbReference type="Pfam" id="PF25539">
    <property type="entry name" value="Bestrophin_2"/>
    <property type="match status" value="1"/>
</dbReference>
<evidence type="ECO:0000256" key="8">
    <source>
        <dbReference type="ARBA" id="ARBA00034708"/>
    </source>
</evidence>
<evidence type="ECO:0000256" key="4">
    <source>
        <dbReference type="ARBA" id="ARBA00022692"/>
    </source>
</evidence>
<keyword evidence="11" id="KW-1185">Reference proteome</keyword>
<evidence type="ECO:0000256" key="9">
    <source>
        <dbReference type="SAM" id="Phobius"/>
    </source>
</evidence>
<sequence>MIGYNPKDWWKLIFAFHRSDTFRFLLPGIAGVAAYTGVVAYVENDVFHASFKNTTVVHSLVGFVLSMLLVFRTNTAYERWWEGRKLWGSFVNNSRNLALKLHAFLPKDSVKRETFRVLIINYIFAAKEHLRTGVHVKKLAQTGPYDTDFYKQKKHVPNQIMGAIYQEINNLYHNQSISGDQLIVLNSELQSFTDNLGGCERIKRTPIPYAYSLFLKKVIFLYVFTMPIGFVIEFKYWAIPIVAIIFYVFASIEVIAEEIEDPFGTDANDLPTDIIYETIKDNLEEIL</sequence>
<evidence type="ECO:0008006" key="12">
    <source>
        <dbReference type="Google" id="ProtNLM"/>
    </source>
</evidence>
<dbReference type="PANTHER" id="PTHR33281:SF19">
    <property type="entry name" value="VOLTAGE-DEPENDENT ANION CHANNEL-FORMING PROTEIN YNEE"/>
    <property type="match status" value="1"/>
</dbReference>
<dbReference type="RefSeq" id="WP_253529722.1">
    <property type="nucleotide sequence ID" value="NZ_JAMZEL010000007.1"/>
</dbReference>
<evidence type="ECO:0000256" key="2">
    <source>
        <dbReference type="ARBA" id="ARBA00022448"/>
    </source>
</evidence>
<keyword evidence="4 9" id="KW-0812">Transmembrane</keyword>
<feature type="transmembrane region" description="Helical" evidence="9">
    <location>
        <begin position="209"/>
        <end position="230"/>
    </location>
</feature>
<name>A0ABT1FU53_9BACT</name>
<keyword evidence="7 9" id="KW-0472">Membrane</keyword>
<dbReference type="Proteomes" id="UP001204772">
    <property type="component" value="Unassembled WGS sequence"/>
</dbReference>
<gene>
    <name evidence="10" type="ORF">NCI00_17780</name>
</gene>
<feature type="transmembrane region" description="Helical" evidence="9">
    <location>
        <begin position="21"/>
        <end position="42"/>
    </location>
</feature>
<evidence type="ECO:0000256" key="7">
    <source>
        <dbReference type="ARBA" id="ARBA00023136"/>
    </source>
</evidence>
<evidence type="ECO:0000256" key="5">
    <source>
        <dbReference type="ARBA" id="ARBA00022989"/>
    </source>
</evidence>
<dbReference type="EMBL" id="JAMZEL010000007">
    <property type="protein sequence ID" value="MCP1384298.1"/>
    <property type="molecule type" value="Genomic_DNA"/>
</dbReference>
<accession>A0ABT1FU53</accession>
<keyword evidence="3" id="KW-1003">Cell membrane</keyword>
<organism evidence="10 11">
    <name type="scientific">Runella salmonicolor</name>
    <dbReference type="NCBI Taxonomy" id="2950278"/>
    <lineage>
        <taxon>Bacteria</taxon>
        <taxon>Pseudomonadati</taxon>
        <taxon>Bacteroidota</taxon>
        <taxon>Cytophagia</taxon>
        <taxon>Cytophagales</taxon>
        <taxon>Spirosomataceae</taxon>
        <taxon>Runella</taxon>
    </lineage>
</organism>
<keyword evidence="2" id="KW-0813">Transport</keyword>
<comment type="caution">
    <text evidence="10">The sequence shown here is derived from an EMBL/GenBank/DDBJ whole genome shotgun (WGS) entry which is preliminary data.</text>
</comment>
<protein>
    <recommendedName>
        <fullName evidence="12">Bestrophin</fullName>
    </recommendedName>
</protein>
<dbReference type="PANTHER" id="PTHR33281">
    <property type="entry name" value="UPF0187 PROTEIN YNEE"/>
    <property type="match status" value="1"/>
</dbReference>
<comment type="subcellular location">
    <subcellularLocation>
        <location evidence="1">Cell membrane</location>
        <topology evidence="1">Multi-pass membrane protein</topology>
    </subcellularLocation>
</comment>
<keyword evidence="5 9" id="KW-1133">Transmembrane helix</keyword>
<keyword evidence="6" id="KW-0406">Ion transport</keyword>
<evidence type="ECO:0000313" key="10">
    <source>
        <dbReference type="EMBL" id="MCP1384298.1"/>
    </source>
</evidence>
<feature type="transmembrane region" description="Helical" evidence="9">
    <location>
        <begin position="236"/>
        <end position="256"/>
    </location>
</feature>
<evidence type="ECO:0000256" key="1">
    <source>
        <dbReference type="ARBA" id="ARBA00004651"/>
    </source>
</evidence>
<dbReference type="InterPro" id="IPR044669">
    <property type="entry name" value="YneE/VCCN1/2-like"/>
</dbReference>
<evidence type="ECO:0000313" key="11">
    <source>
        <dbReference type="Proteomes" id="UP001204772"/>
    </source>
</evidence>
<evidence type="ECO:0000256" key="6">
    <source>
        <dbReference type="ARBA" id="ARBA00023065"/>
    </source>
</evidence>
<feature type="transmembrane region" description="Helical" evidence="9">
    <location>
        <begin position="54"/>
        <end position="71"/>
    </location>
</feature>
<evidence type="ECO:0000256" key="3">
    <source>
        <dbReference type="ARBA" id="ARBA00022475"/>
    </source>
</evidence>
<reference evidence="10 11" key="1">
    <citation type="submission" date="2022-06" db="EMBL/GenBank/DDBJ databases">
        <title>Runella sp. S5 genome sequencing.</title>
        <authorList>
            <person name="Park S."/>
        </authorList>
    </citation>
    <scope>NUCLEOTIDE SEQUENCE [LARGE SCALE GENOMIC DNA]</scope>
    <source>
        <strain evidence="10 11">S5</strain>
    </source>
</reference>